<dbReference type="EMBL" id="CP104973">
    <property type="protein sequence ID" value="UXN60320.1"/>
    <property type="molecule type" value="Genomic_DNA"/>
</dbReference>
<gene>
    <name evidence="1" type="ORF">N8E88_28095</name>
</gene>
<accession>A0ACD4D3C0</accession>
<name>A0ACD4D3C0_9HYPH</name>
<sequence>MIKVSKTLERMRNNPRDWSINDLKTLAKSKGIDWRQPGTSHVTFSYPGLMPLTVPSHKPVKSIYVLRFLDLLDRIEEENGN</sequence>
<dbReference type="Proteomes" id="UP001061991">
    <property type="component" value="Chromosome"/>
</dbReference>
<evidence type="ECO:0000313" key="1">
    <source>
        <dbReference type="EMBL" id="UXN60320.1"/>
    </source>
</evidence>
<protein>
    <submittedName>
        <fullName evidence="1">Uncharacterized protein</fullName>
    </submittedName>
</protein>
<keyword evidence="2" id="KW-1185">Reference proteome</keyword>
<evidence type="ECO:0000313" key="2">
    <source>
        <dbReference type="Proteomes" id="UP001061991"/>
    </source>
</evidence>
<proteinExistence type="predicted"/>
<reference evidence="1" key="1">
    <citation type="submission" date="2022-09" db="EMBL/GenBank/DDBJ databases">
        <title>Interaction between co-microsymbionts with complementary sets of symbiotic genes in legume-rhizobium systems.</title>
        <authorList>
            <person name="Safronova V."/>
            <person name="Sazanova A."/>
            <person name="Afonin A."/>
            <person name="Chirak E."/>
        </authorList>
    </citation>
    <scope>NUCLEOTIDE SEQUENCE</scope>
    <source>
        <strain evidence="1">A18/3m</strain>
    </source>
</reference>
<organism evidence="1 2">
    <name type="scientific">Phyllobacterium zundukense</name>
    <dbReference type="NCBI Taxonomy" id="1867719"/>
    <lineage>
        <taxon>Bacteria</taxon>
        <taxon>Pseudomonadati</taxon>
        <taxon>Pseudomonadota</taxon>
        <taxon>Alphaproteobacteria</taxon>
        <taxon>Hyphomicrobiales</taxon>
        <taxon>Phyllobacteriaceae</taxon>
        <taxon>Phyllobacterium</taxon>
    </lineage>
</organism>